<evidence type="ECO:0000256" key="4">
    <source>
        <dbReference type="ARBA" id="ARBA00022723"/>
    </source>
</evidence>
<dbReference type="Proteomes" id="UP001295423">
    <property type="component" value="Unassembled WGS sequence"/>
</dbReference>
<evidence type="ECO:0000313" key="9">
    <source>
        <dbReference type="EMBL" id="CAJ1960724.1"/>
    </source>
</evidence>
<dbReference type="GO" id="GO:0020037">
    <property type="term" value="F:heme binding"/>
    <property type="evidence" value="ECO:0007669"/>
    <property type="project" value="InterPro"/>
</dbReference>
<dbReference type="PANTHER" id="PTHR46458">
    <property type="entry name" value="BLR2807 PROTEIN"/>
    <property type="match status" value="1"/>
</dbReference>
<proteinExistence type="inferred from homology"/>
<evidence type="ECO:0000256" key="3">
    <source>
        <dbReference type="ARBA" id="ARBA00022621"/>
    </source>
</evidence>
<dbReference type="PANTHER" id="PTHR46458:SF1">
    <property type="entry name" value="GEO09476P1"/>
    <property type="match status" value="1"/>
</dbReference>
<evidence type="ECO:0000313" key="10">
    <source>
        <dbReference type="Proteomes" id="UP001295423"/>
    </source>
</evidence>
<evidence type="ECO:0000259" key="8">
    <source>
        <dbReference type="PROSITE" id="PS01033"/>
    </source>
</evidence>
<dbReference type="InterPro" id="IPR050532">
    <property type="entry name" value="Globin-like_OT"/>
</dbReference>
<comment type="caution">
    <text evidence="9">The sequence shown here is derived from an EMBL/GenBank/DDBJ whole genome shotgun (WGS) entry which is preliminary data.</text>
</comment>
<feature type="compositionally biased region" description="Basic and acidic residues" evidence="7">
    <location>
        <begin position="197"/>
        <end position="209"/>
    </location>
</feature>
<keyword evidence="3 6" id="KW-0561">Oxygen transport</keyword>
<dbReference type="GO" id="GO:0005344">
    <property type="term" value="F:oxygen carrier activity"/>
    <property type="evidence" value="ECO:0007669"/>
    <property type="project" value="UniProtKB-KW"/>
</dbReference>
<evidence type="ECO:0000256" key="7">
    <source>
        <dbReference type="SAM" id="MobiDB-lite"/>
    </source>
</evidence>
<dbReference type="EMBL" id="CAKOGP040002069">
    <property type="protein sequence ID" value="CAJ1960724.1"/>
    <property type="molecule type" value="Genomic_DNA"/>
</dbReference>
<gene>
    <name evidence="9" type="ORF">CYCCA115_LOCUS18862</name>
</gene>
<dbReference type="AlphaFoldDB" id="A0AAD2G2T5"/>
<evidence type="ECO:0000256" key="2">
    <source>
        <dbReference type="ARBA" id="ARBA00022617"/>
    </source>
</evidence>
<dbReference type="GO" id="GO:0046872">
    <property type="term" value="F:metal ion binding"/>
    <property type="evidence" value="ECO:0007669"/>
    <property type="project" value="UniProtKB-KW"/>
</dbReference>
<keyword evidence="10" id="KW-1185">Reference proteome</keyword>
<dbReference type="GO" id="GO:0019825">
    <property type="term" value="F:oxygen binding"/>
    <property type="evidence" value="ECO:0007669"/>
    <property type="project" value="InterPro"/>
</dbReference>
<comment type="similarity">
    <text evidence="6">Belongs to the globin family.</text>
</comment>
<dbReference type="InterPro" id="IPR009050">
    <property type="entry name" value="Globin-like_sf"/>
</dbReference>
<accession>A0AAD2G2T5</accession>
<protein>
    <recommendedName>
        <fullName evidence="8">Globin domain-containing protein</fullName>
    </recommendedName>
</protein>
<keyword evidence="1 6" id="KW-0813">Transport</keyword>
<dbReference type="Pfam" id="PF00042">
    <property type="entry name" value="Globin"/>
    <property type="match status" value="1"/>
</dbReference>
<dbReference type="PROSITE" id="PS01033">
    <property type="entry name" value="GLOBIN"/>
    <property type="match status" value="1"/>
</dbReference>
<feature type="compositionally biased region" description="Basic and acidic residues" evidence="7">
    <location>
        <begin position="354"/>
        <end position="376"/>
    </location>
</feature>
<dbReference type="InterPro" id="IPR000971">
    <property type="entry name" value="Globin"/>
</dbReference>
<organism evidence="9 10">
    <name type="scientific">Cylindrotheca closterium</name>
    <dbReference type="NCBI Taxonomy" id="2856"/>
    <lineage>
        <taxon>Eukaryota</taxon>
        <taxon>Sar</taxon>
        <taxon>Stramenopiles</taxon>
        <taxon>Ochrophyta</taxon>
        <taxon>Bacillariophyta</taxon>
        <taxon>Bacillariophyceae</taxon>
        <taxon>Bacillariophycidae</taxon>
        <taxon>Bacillariales</taxon>
        <taxon>Bacillariaceae</taxon>
        <taxon>Cylindrotheca</taxon>
    </lineage>
</organism>
<reference evidence="9" key="1">
    <citation type="submission" date="2023-08" db="EMBL/GenBank/DDBJ databases">
        <authorList>
            <person name="Audoor S."/>
            <person name="Bilcke G."/>
        </authorList>
    </citation>
    <scope>NUCLEOTIDE SEQUENCE</scope>
</reference>
<keyword evidence="2 6" id="KW-0349">Heme</keyword>
<feature type="domain" description="Globin" evidence="8">
    <location>
        <begin position="2"/>
        <end position="158"/>
    </location>
</feature>
<name>A0AAD2G2T5_9STRA</name>
<feature type="region of interest" description="Disordered" evidence="7">
    <location>
        <begin position="292"/>
        <end position="327"/>
    </location>
</feature>
<feature type="region of interest" description="Disordered" evidence="7">
    <location>
        <begin position="174"/>
        <end position="239"/>
    </location>
</feature>
<dbReference type="CDD" id="cd01040">
    <property type="entry name" value="Mb-like"/>
    <property type="match status" value="1"/>
</dbReference>
<evidence type="ECO:0000256" key="1">
    <source>
        <dbReference type="ARBA" id="ARBA00022448"/>
    </source>
</evidence>
<evidence type="ECO:0000256" key="5">
    <source>
        <dbReference type="ARBA" id="ARBA00023004"/>
    </source>
</evidence>
<evidence type="ECO:0000256" key="6">
    <source>
        <dbReference type="RuleBase" id="RU000356"/>
    </source>
</evidence>
<keyword evidence="4" id="KW-0479">Metal-binding</keyword>
<dbReference type="InterPro" id="IPR012292">
    <property type="entry name" value="Globin/Proto"/>
</dbReference>
<dbReference type="InterPro" id="IPR044399">
    <property type="entry name" value="Mb-like_M"/>
</dbReference>
<keyword evidence="5" id="KW-0408">Iron</keyword>
<feature type="region of interest" description="Disordered" evidence="7">
    <location>
        <begin position="352"/>
        <end position="399"/>
    </location>
</feature>
<dbReference type="Gene3D" id="1.10.490.10">
    <property type="entry name" value="Globins"/>
    <property type="match status" value="1"/>
</dbReference>
<dbReference type="SUPFAM" id="SSF46458">
    <property type="entry name" value="Globin-like"/>
    <property type="match status" value="1"/>
</dbReference>
<sequence>MELYAESIENAVASWKTVQGLPDYKTLVGELLFREIFKISPGAINMFAFGEGVDCYNLPETLFNLPAFQSHTNGVVTMLETGLEMMLGNNMESLAEALSSLGEKHVTFGIQPPHYIIVESALIRTLEVGLGENFIASLRKDWQAVFRFISRTMMMGSENRVEIVKSKRRSAEQKKVATLRLHSISPGQRSKALTRHSRTDFGRFEGEPKGKHRRRGTSSDPPHKPMRKGTEESLRRARSVSLHLDDDDCPALDDDDCPALDDLTIDITAETRAMTVSDHDESDNAETIWAWGNDTNVEPPKMPLRSPSPKDPPRKVHGSPPRVPLLVRNNSFDSVSTLGSLDFAPHFPKRLRSPTRELRKPLTSAHHVEQGRKSSFDSRSTLESFDSPPLFPKRSSSPTRVPALLHFSSTFTKLLGESY</sequence>